<feature type="compositionally biased region" description="Basic and acidic residues" evidence="5">
    <location>
        <begin position="127"/>
        <end position="168"/>
    </location>
</feature>
<organism evidence="7 8">
    <name type="scientific">Sorghum bicolor</name>
    <name type="common">Sorghum</name>
    <name type="synonym">Sorghum vulgare</name>
    <dbReference type="NCBI Taxonomy" id="4558"/>
    <lineage>
        <taxon>Eukaryota</taxon>
        <taxon>Viridiplantae</taxon>
        <taxon>Streptophyta</taxon>
        <taxon>Embryophyta</taxon>
        <taxon>Tracheophyta</taxon>
        <taxon>Spermatophyta</taxon>
        <taxon>Magnoliopsida</taxon>
        <taxon>Liliopsida</taxon>
        <taxon>Poales</taxon>
        <taxon>Poaceae</taxon>
        <taxon>PACMAD clade</taxon>
        <taxon>Panicoideae</taxon>
        <taxon>Andropogonodae</taxon>
        <taxon>Andropogoneae</taxon>
        <taxon>Sorghinae</taxon>
        <taxon>Sorghum</taxon>
    </lineage>
</organism>
<name>A0A921UEI2_SORBI</name>
<keyword evidence="3" id="KW-0449">Lipoprotein</keyword>
<feature type="region of interest" description="Disordered" evidence="5">
    <location>
        <begin position="292"/>
        <end position="315"/>
    </location>
</feature>
<dbReference type="PANTHER" id="PTHR45868">
    <property type="entry name" value="HEAVY METAL-ASSOCIATED ISOPRENYLATED PLANT PROTEIN 33-RELATED"/>
    <property type="match status" value="1"/>
</dbReference>
<dbReference type="EMBL" id="CM027685">
    <property type="protein sequence ID" value="KAG0527456.1"/>
    <property type="molecule type" value="Genomic_DNA"/>
</dbReference>
<evidence type="ECO:0000256" key="3">
    <source>
        <dbReference type="ARBA" id="ARBA00023289"/>
    </source>
</evidence>
<dbReference type="CDD" id="cd00371">
    <property type="entry name" value="HMA"/>
    <property type="match status" value="1"/>
</dbReference>
<evidence type="ECO:0000313" key="7">
    <source>
        <dbReference type="EMBL" id="KAG0527456.1"/>
    </source>
</evidence>
<keyword evidence="1" id="KW-0488">Methylation</keyword>
<feature type="domain" description="HMA" evidence="6">
    <location>
        <begin position="53"/>
        <end position="116"/>
    </location>
</feature>
<dbReference type="GO" id="GO:0046872">
    <property type="term" value="F:metal ion binding"/>
    <property type="evidence" value="ECO:0007669"/>
    <property type="project" value="UniProtKB-KW"/>
</dbReference>
<reference evidence="7" key="1">
    <citation type="journal article" date="2019" name="BMC Genomics">
        <title>A new reference genome for Sorghum bicolor reveals high levels of sequence similarity between sweet and grain genotypes: implications for the genetics of sugar metabolism.</title>
        <authorList>
            <person name="Cooper E.A."/>
            <person name="Brenton Z.W."/>
            <person name="Flinn B.S."/>
            <person name="Jenkins J."/>
            <person name="Shu S."/>
            <person name="Flowers D."/>
            <person name="Luo F."/>
            <person name="Wang Y."/>
            <person name="Xia P."/>
            <person name="Barry K."/>
            <person name="Daum C."/>
            <person name="Lipzen A."/>
            <person name="Yoshinaga Y."/>
            <person name="Schmutz J."/>
            <person name="Saski C."/>
            <person name="Vermerris W."/>
            <person name="Kresovich S."/>
        </authorList>
    </citation>
    <scope>NUCLEOTIDE SEQUENCE</scope>
</reference>
<keyword evidence="2" id="KW-0479">Metal-binding</keyword>
<sequence>MRGSNGEGRHHHSSAAAVSWSGQQQQLSSHAEPVSPASSSAVVIIAMAREEELKRIDLKVNVSCCDGCRRKVMKAMSLKGVLRTEIQPSHDRVTVVGDVDVKVLVKKLAKVGKIAELLPPAPAASEQGKKQRDDGGRKDGDKATPAQAEEKCKGNDDGGDKAAPGKHEGCKKCAREAAARAMPEGNNGDHGSMKKQAPSSKDDAAAAGGWSGEEGGDADAFGAKPLAVAADQHHAQAPQPQAQVQVQQHYHRAEPAMVVPVQVPAYYPPPAAAAVPYFGYYGMPPPPPPMPMAPLAQRHPQVRPQPSRFDEDYFNDDNTVGCSVM</sequence>
<evidence type="ECO:0000256" key="5">
    <source>
        <dbReference type="SAM" id="MobiDB-lite"/>
    </source>
</evidence>
<dbReference type="Proteomes" id="UP000807115">
    <property type="component" value="Chromosome 6"/>
</dbReference>
<feature type="region of interest" description="Disordered" evidence="5">
    <location>
        <begin position="181"/>
        <end position="214"/>
    </location>
</feature>
<protein>
    <recommendedName>
        <fullName evidence="6">HMA domain-containing protein</fullName>
    </recommendedName>
</protein>
<dbReference type="PANTHER" id="PTHR45868:SF14">
    <property type="entry name" value="OS08G0205500 PROTEIN"/>
    <property type="match status" value="1"/>
</dbReference>
<evidence type="ECO:0000256" key="4">
    <source>
        <dbReference type="ARBA" id="ARBA00024045"/>
    </source>
</evidence>
<dbReference type="InterPro" id="IPR006121">
    <property type="entry name" value="HMA_dom"/>
</dbReference>
<comment type="similarity">
    <text evidence="4">Belongs to the HIPP family.</text>
</comment>
<dbReference type="Gene3D" id="3.30.70.100">
    <property type="match status" value="1"/>
</dbReference>
<dbReference type="InterPro" id="IPR036163">
    <property type="entry name" value="HMA_dom_sf"/>
</dbReference>
<evidence type="ECO:0000259" key="6">
    <source>
        <dbReference type="PROSITE" id="PS50846"/>
    </source>
</evidence>
<evidence type="ECO:0000256" key="2">
    <source>
        <dbReference type="ARBA" id="ARBA00022723"/>
    </source>
</evidence>
<evidence type="ECO:0000256" key="1">
    <source>
        <dbReference type="ARBA" id="ARBA00022481"/>
    </source>
</evidence>
<dbReference type="SUPFAM" id="SSF55008">
    <property type="entry name" value="HMA, heavy metal-associated domain"/>
    <property type="match status" value="1"/>
</dbReference>
<dbReference type="OrthoDB" id="689350at2759"/>
<dbReference type="PROSITE" id="PS50846">
    <property type="entry name" value="HMA_2"/>
    <property type="match status" value="1"/>
</dbReference>
<evidence type="ECO:0000313" key="8">
    <source>
        <dbReference type="Proteomes" id="UP000807115"/>
    </source>
</evidence>
<keyword evidence="3" id="KW-0636">Prenylation</keyword>
<accession>A0A921UEI2</accession>
<dbReference type="AlphaFoldDB" id="A0A921UEI2"/>
<gene>
    <name evidence="7" type="ORF">BDA96_06G234900</name>
</gene>
<feature type="region of interest" description="Disordered" evidence="5">
    <location>
        <begin position="120"/>
        <end position="168"/>
    </location>
</feature>
<comment type="caution">
    <text evidence="7">The sequence shown here is derived from an EMBL/GenBank/DDBJ whole genome shotgun (WGS) entry which is preliminary data.</text>
</comment>
<reference evidence="7" key="2">
    <citation type="submission" date="2020-10" db="EMBL/GenBank/DDBJ databases">
        <authorList>
            <person name="Cooper E.A."/>
            <person name="Brenton Z.W."/>
            <person name="Flinn B.S."/>
            <person name="Jenkins J."/>
            <person name="Shu S."/>
            <person name="Flowers D."/>
            <person name="Luo F."/>
            <person name="Wang Y."/>
            <person name="Xia P."/>
            <person name="Barry K."/>
            <person name="Daum C."/>
            <person name="Lipzen A."/>
            <person name="Yoshinaga Y."/>
            <person name="Schmutz J."/>
            <person name="Saski C."/>
            <person name="Vermerris W."/>
            <person name="Kresovich S."/>
        </authorList>
    </citation>
    <scope>NUCLEOTIDE SEQUENCE</scope>
</reference>
<dbReference type="Pfam" id="PF00403">
    <property type="entry name" value="HMA"/>
    <property type="match status" value="1"/>
</dbReference>
<feature type="region of interest" description="Disordered" evidence="5">
    <location>
        <begin position="1"/>
        <end position="34"/>
    </location>
</feature>
<proteinExistence type="inferred from homology"/>